<protein>
    <submittedName>
        <fullName evidence="1">Uncharacterized protein</fullName>
    </submittedName>
</protein>
<proteinExistence type="predicted"/>
<sequence length="71" mass="7682">MTHEFANHREAAMAILTSGAVLSRKEGQFLGGCAFDFGPLTEKQINWLSILLDRHAVRAAVPVAVPRGAVH</sequence>
<evidence type="ECO:0000313" key="2">
    <source>
        <dbReference type="Proteomes" id="UP000652430"/>
    </source>
</evidence>
<keyword evidence="2" id="KW-1185">Reference proteome</keyword>
<dbReference type="Proteomes" id="UP000652430">
    <property type="component" value="Unassembled WGS sequence"/>
</dbReference>
<dbReference type="RefSeq" id="WP_189676077.1">
    <property type="nucleotide sequence ID" value="NZ_BNAQ01000002.1"/>
</dbReference>
<name>A0ABQ3LHB7_9SPHN</name>
<organism evidence="1 2">
    <name type="scientific">Sphingomonas glacialis</name>
    <dbReference type="NCBI Taxonomy" id="658225"/>
    <lineage>
        <taxon>Bacteria</taxon>
        <taxon>Pseudomonadati</taxon>
        <taxon>Pseudomonadota</taxon>
        <taxon>Alphaproteobacteria</taxon>
        <taxon>Sphingomonadales</taxon>
        <taxon>Sphingomonadaceae</taxon>
        <taxon>Sphingomonas</taxon>
    </lineage>
</organism>
<comment type="caution">
    <text evidence="1">The sequence shown here is derived from an EMBL/GenBank/DDBJ whole genome shotgun (WGS) entry which is preliminary data.</text>
</comment>
<accession>A0ABQ3LHB7</accession>
<reference evidence="2" key="1">
    <citation type="journal article" date="2019" name="Int. J. Syst. Evol. Microbiol.">
        <title>The Global Catalogue of Microorganisms (GCM) 10K type strain sequencing project: providing services to taxonomists for standard genome sequencing and annotation.</title>
        <authorList>
            <consortium name="The Broad Institute Genomics Platform"/>
            <consortium name="The Broad Institute Genome Sequencing Center for Infectious Disease"/>
            <person name="Wu L."/>
            <person name="Ma J."/>
        </authorList>
    </citation>
    <scope>NUCLEOTIDE SEQUENCE [LARGE SCALE GENOMIC DNA]</scope>
    <source>
        <strain evidence="2">CGMCC 1.8957</strain>
    </source>
</reference>
<evidence type="ECO:0000313" key="1">
    <source>
        <dbReference type="EMBL" id="GHH16071.1"/>
    </source>
</evidence>
<gene>
    <name evidence="1" type="ORF">GCM10008023_19660</name>
</gene>
<dbReference type="EMBL" id="BNAQ01000002">
    <property type="protein sequence ID" value="GHH16071.1"/>
    <property type="molecule type" value="Genomic_DNA"/>
</dbReference>